<sequence>MTTYLNGVAIIRGLFLLAFWGDLVEEVVVTGAQTTPAITGGNVVVADLPAGATIVRAIVMMKFRMIENTYAGVNRLDAAAVLPMQVDDVPNTGWLTCIDFVDNAFTLADTAREGGDVILGDVDVAARVDGNDTYDFQWLNAKADQNNIQFNDVQMGIRIWYSI</sequence>
<proteinExistence type="predicted"/>
<name>A0A0F9MH39_9ZZZZ</name>
<organism evidence="1">
    <name type="scientific">marine sediment metagenome</name>
    <dbReference type="NCBI Taxonomy" id="412755"/>
    <lineage>
        <taxon>unclassified sequences</taxon>
        <taxon>metagenomes</taxon>
        <taxon>ecological metagenomes</taxon>
    </lineage>
</organism>
<gene>
    <name evidence="1" type="ORF">LCGC14_1156150</name>
</gene>
<dbReference type="AlphaFoldDB" id="A0A0F9MH39"/>
<dbReference type="EMBL" id="LAZR01005597">
    <property type="protein sequence ID" value="KKM98611.1"/>
    <property type="molecule type" value="Genomic_DNA"/>
</dbReference>
<comment type="caution">
    <text evidence="1">The sequence shown here is derived from an EMBL/GenBank/DDBJ whole genome shotgun (WGS) entry which is preliminary data.</text>
</comment>
<protein>
    <submittedName>
        <fullName evidence="1">Uncharacterized protein</fullName>
    </submittedName>
</protein>
<evidence type="ECO:0000313" key="1">
    <source>
        <dbReference type="EMBL" id="KKM98611.1"/>
    </source>
</evidence>
<reference evidence="1" key="1">
    <citation type="journal article" date="2015" name="Nature">
        <title>Complex archaea that bridge the gap between prokaryotes and eukaryotes.</title>
        <authorList>
            <person name="Spang A."/>
            <person name="Saw J.H."/>
            <person name="Jorgensen S.L."/>
            <person name="Zaremba-Niedzwiedzka K."/>
            <person name="Martijn J."/>
            <person name="Lind A.E."/>
            <person name="van Eijk R."/>
            <person name="Schleper C."/>
            <person name="Guy L."/>
            <person name="Ettema T.J."/>
        </authorList>
    </citation>
    <scope>NUCLEOTIDE SEQUENCE</scope>
</reference>
<accession>A0A0F9MH39</accession>